<dbReference type="InterPro" id="IPR036736">
    <property type="entry name" value="ACP-like_sf"/>
</dbReference>
<dbReference type="InterPro" id="IPR014031">
    <property type="entry name" value="Ketoacyl_synth_C"/>
</dbReference>
<proteinExistence type="predicted"/>
<dbReference type="RefSeq" id="WP_209859976.1">
    <property type="nucleotide sequence ID" value="NZ_JAGGLD010000001.1"/>
</dbReference>
<dbReference type="PANTHER" id="PTHR43775:SF37">
    <property type="entry name" value="SI:DKEY-61P9.11"/>
    <property type="match status" value="1"/>
</dbReference>
<dbReference type="InterPro" id="IPR018201">
    <property type="entry name" value="Ketoacyl_synth_AS"/>
</dbReference>
<dbReference type="InterPro" id="IPR054514">
    <property type="entry name" value="RhiE-like_linker"/>
</dbReference>
<evidence type="ECO:0000313" key="12">
    <source>
        <dbReference type="Proteomes" id="UP001519288"/>
    </source>
</evidence>
<dbReference type="Pfam" id="PF00109">
    <property type="entry name" value="ketoacyl-synt"/>
    <property type="match status" value="1"/>
</dbReference>
<dbReference type="InterPro" id="IPR020806">
    <property type="entry name" value="PKS_PP-bd"/>
</dbReference>
<evidence type="ECO:0000256" key="6">
    <source>
        <dbReference type="ARBA" id="ARBA00022679"/>
    </source>
</evidence>
<dbReference type="Pfam" id="PF02801">
    <property type="entry name" value="Ketoacyl-synt_C"/>
    <property type="match status" value="1"/>
</dbReference>
<dbReference type="Pfam" id="PF22336">
    <property type="entry name" value="RhiE-like_linker"/>
    <property type="match status" value="1"/>
</dbReference>
<dbReference type="InterPro" id="IPR056394">
    <property type="entry name" value="AprA-like_N"/>
</dbReference>
<evidence type="ECO:0000259" key="9">
    <source>
        <dbReference type="PROSITE" id="PS51186"/>
    </source>
</evidence>
<dbReference type="InterPro" id="IPR036388">
    <property type="entry name" value="WH-like_DNA-bd_sf"/>
</dbReference>
<dbReference type="SMART" id="SM01294">
    <property type="entry name" value="PKS_PP_betabranch"/>
    <property type="match status" value="2"/>
</dbReference>
<comment type="caution">
    <text evidence="11">The sequence shown here is derived from an EMBL/GenBank/DDBJ whole genome shotgun (WGS) entry which is preliminary data.</text>
</comment>
<keyword evidence="3" id="KW-0596">Phosphopantetheine</keyword>
<dbReference type="PROSITE" id="PS50075">
    <property type="entry name" value="CARRIER"/>
    <property type="match status" value="3"/>
</dbReference>
<dbReference type="Gene3D" id="3.40.47.10">
    <property type="match status" value="1"/>
</dbReference>
<organism evidence="11 12">
    <name type="scientific">Paenibacillus shirakamiensis</name>
    <dbReference type="NCBI Taxonomy" id="1265935"/>
    <lineage>
        <taxon>Bacteria</taxon>
        <taxon>Bacillati</taxon>
        <taxon>Bacillota</taxon>
        <taxon>Bacilli</taxon>
        <taxon>Bacillales</taxon>
        <taxon>Paenibacillaceae</taxon>
        <taxon>Paenibacillus</taxon>
    </lineage>
</organism>
<protein>
    <submittedName>
        <fullName evidence="11">Polyketide synthase PksN</fullName>
    </submittedName>
</protein>
<keyword evidence="5" id="KW-0597">Phosphoprotein</keyword>
<dbReference type="InterPro" id="IPR000182">
    <property type="entry name" value="GNAT_dom"/>
</dbReference>
<dbReference type="InterPro" id="IPR036390">
    <property type="entry name" value="WH_DNA-bd_sf"/>
</dbReference>
<accession>A0ABS4JGE8</accession>
<dbReference type="PANTHER" id="PTHR43775">
    <property type="entry name" value="FATTY ACID SYNTHASE"/>
    <property type="match status" value="1"/>
</dbReference>
<dbReference type="SUPFAM" id="SSF55729">
    <property type="entry name" value="Acyl-CoA N-acyltransferases (Nat)"/>
    <property type="match status" value="1"/>
</dbReference>
<dbReference type="InterPro" id="IPR020841">
    <property type="entry name" value="PKS_Beta-ketoAc_synthase_dom"/>
</dbReference>
<evidence type="ECO:0000313" key="11">
    <source>
        <dbReference type="EMBL" id="MBP2000176.1"/>
    </source>
</evidence>
<dbReference type="Gene3D" id="3.40.630.30">
    <property type="match status" value="1"/>
</dbReference>
<dbReference type="Pfam" id="PF00550">
    <property type="entry name" value="PP-binding"/>
    <property type="match status" value="3"/>
</dbReference>
<evidence type="ECO:0000259" key="8">
    <source>
        <dbReference type="PROSITE" id="PS50075"/>
    </source>
</evidence>
<dbReference type="InterPro" id="IPR016181">
    <property type="entry name" value="Acyl_CoA_acyltransferase"/>
</dbReference>
<feature type="domain" description="Carrier" evidence="8">
    <location>
        <begin position="734"/>
        <end position="810"/>
    </location>
</feature>
<dbReference type="Pfam" id="PF23525">
    <property type="entry name" value="Methyltransf_36"/>
    <property type="match status" value="1"/>
</dbReference>
<dbReference type="Proteomes" id="UP001519288">
    <property type="component" value="Unassembled WGS sequence"/>
</dbReference>
<gene>
    <name evidence="11" type="ORF">J2Z69_001195</name>
</gene>
<dbReference type="InterPro" id="IPR016039">
    <property type="entry name" value="Thiolase-like"/>
</dbReference>
<feature type="domain" description="N-acetyltransferase" evidence="9">
    <location>
        <begin position="513"/>
        <end position="707"/>
    </location>
</feature>
<keyword evidence="6" id="KW-0808">Transferase</keyword>
<dbReference type="SUPFAM" id="SSF53901">
    <property type="entry name" value="Thiolase-like"/>
    <property type="match status" value="1"/>
</dbReference>
<dbReference type="InterPro" id="IPR056393">
    <property type="entry name" value="AprA-like_MT2"/>
</dbReference>
<comment type="subcellular location">
    <subcellularLocation>
        <location evidence="1">Cytoplasm</location>
    </subcellularLocation>
</comment>
<dbReference type="Pfam" id="PF23526">
    <property type="entry name" value="AprA_N"/>
    <property type="match status" value="1"/>
</dbReference>
<dbReference type="InterPro" id="IPR014030">
    <property type="entry name" value="Ketoacyl_synth_N"/>
</dbReference>
<comment type="pathway">
    <text evidence="2">Antibiotic biosynthesis.</text>
</comment>
<dbReference type="Pfam" id="PF23589">
    <property type="entry name" value="WHD_AprA"/>
    <property type="match status" value="1"/>
</dbReference>
<dbReference type="CDD" id="cd00833">
    <property type="entry name" value="PKS"/>
    <property type="match status" value="1"/>
</dbReference>
<feature type="domain" description="Carrier" evidence="8">
    <location>
        <begin position="1547"/>
        <end position="1624"/>
    </location>
</feature>
<dbReference type="SUPFAM" id="SSF46785">
    <property type="entry name" value="Winged helix' DNA-binding domain"/>
    <property type="match status" value="1"/>
</dbReference>
<dbReference type="PROSITE" id="PS52004">
    <property type="entry name" value="KS3_2"/>
    <property type="match status" value="1"/>
</dbReference>
<dbReference type="InterPro" id="IPR050091">
    <property type="entry name" value="PKS_NRPS_Biosynth_Enz"/>
</dbReference>
<evidence type="ECO:0000259" key="10">
    <source>
        <dbReference type="PROSITE" id="PS52004"/>
    </source>
</evidence>
<feature type="domain" description="Carrier" evidence="8">
    <location>
        <begin position="1658"/>
        <end position="1735"/>
    </location>
</feature>
<keyword evidence="12" id="KW-1185">Reference proteome</keyword>
<dbReference type="InterPro" id="IPR006162">
    <property type="entry name" value="Ppantetheine_attach_site"/>
</dbReference>
<dbReference type="Gene3D" id="1.10.10.10">
    <property type="entry name" value="Winged helix-like DNA-binding domain superfamily/Winged helix DNA-binding domain"/>
    <property type="match status" value="1"/>
</dbReference>
<keyword evidence="7" id="KW-0677">Repeat</keyword>
<evidence type="ECO:0000256" key="7">
    <source>
        <dbReference type="ARBA" id="ARBA00022737"/>
    </source>
</evidence>
<reference evidence="11 12" key="1">
    <citation type="submission" date="2021-03" db="EMBL/GenBank/DDBJ databases">
        <title>Genomic Encyclopedia of Type Strains, Phase IV (KMG-IV): sequencing the most valuable type-strain genomes for metagenomic binning, comparative biology and taxonomic classification.</title>
        <authorList>
            <person name="Goeker M."/>
        </authorList>
    </citation>
    <scope>NUCLEOTIDE SEQUENCE [LARGE SCALE GENOMIC DNA]</scope>
    <source>
        <strain evidence="11 12">DSM 26806</strain>
    </source>
</reference>
<dbReference type="PROSITE" id="PS51186">
    <property type="entry name" value="GNAT"/>
    <property type="match status" value="1"/>
</dbReference>
<sequence>MLTILNDYCNGYVAIPVILACKKQGLFNRLSPTTPTSFKDLAEQLHGNTGHLRVALRMLESLQWITQVERDSYVLTKKSDIHALLPEDLVHLVSFPIQSYFRKNQKKFRLSFWIEQSEQGWGVGDPLIARYLDGLLAIPLLLRMKEKGYLASTSVGKQLHLEGLSPIIREEIVRFFLHQGWLEAQEEEYTLTDSGRFMQERIFITATIASYAPMLEQISEVLFGDCTTIFSRDIHGHERHVDRQLNVLGSGFQHEKYFLDLEEIILAIFSQEPLAEQPKYIADMGCGDGSLLKKIYEMIRDTTPRGRVLDQFPIQLIGIDFNEKALEETTRTLKDIHHIVLQGNIGNPAQVLKDLEMFGIHDPDQILHVRSFLDHDRPYLAPMDIQKVHARKNIMQDHAYADEQGQEICGADVMQSLVEHLERWSEIIGRHGLLILEVHSLEADTVGAYLSKCESLHFDAYHGFSQQLLVSAEKFIMAAAEVGLFPNSSFFKKYPKTLPFTRITLNQFEKKDYIIRYAREDDLSELIELEKACWESSLQASESMVLQRIISDPENQLVILLHQRIVGVVYAQRIQSSEHLQAISYAEIEKFAQKDGTILQLLGLNILPEMQHRNLGDDLLEFMLIRSSLISGIQQVEGITRCKDYYKHQSIPIQDYIQLRNAYGSPVDMNLRFHEWHGAEIKGIVPNYRPLDFKNNGCGVWITYDLNNRRHKKLTGGADRSPRITRDSSMPATKKYKAIEPFITQSIVLILGKEEPIALDHPLMEMGLDSADLLELNERISHEYNVLLEPAFFFRYNTAQRIIQFLEKHLQAPEAVEETKKEQEKDATQSIVAESLASQSHQDIAIVSASCRLPGDVHQLEQLWDILLGERSTVTTLPKDRWEWPAHIDVEGTHQGIDKGSFLRDIASFDPQFFRISPKEAELMDPQQRILLELVWECIERAGYSAKDLRGSRTGVYIGASGSDYQKVLEKHQAFYGAGGSMAAIPNRISYFFDFRGPSLQIDTACSSSLVAIHQAVHALKNNECDQALVGGIHLMCDPYNSIAYYQAGMLSEEGTCRTFDSGASGYVRGEGAGVILLKPLTQAMLDQDEILAVIKGTAVNHGGQAGGLTVPNPQMQAELIMDAFRRANFAPETVGYMEAHGTGTKLGDPIEISGLKEAFSNLKSEKSEAWSEPSCGIGSIKTNVGHLEAAAGMAGLFKVILCLRYRILPKTLHFKQLNPHCSLDQSPFYITSESIPWQTSHAQGMRRAGISSFGSGGTNAHLAIEEAPSYHRNFASEQTYYLMCMSAKTTSALINKQQDMLSWLANDGGSHSLADIAATLLVGRDHWDIRVSYVVQSVAQFQEMLTLDIENKPVYEHQGSSVIAKLRLEPLFAEMGQNIIEELRQPNYAGSKHQYTALAELYLQGYDLDVKGLYTGYSFARVPLPTYPFEKSKYWLATTQSSFSSLQSSASRMPQLEKCRDKGLREATTSSQDLYSTPPPSDAVLEDLTVNHESLLIPKINAPFVTLKPLNSQPIDKLWVDKDTVHESELVHDDLRNSVDSNDLDSGHRNLISELIQSLSEALYLSEKEVDVDEKFINLGLDSIIGVEWIRTLNARYGTHIPATKVYDYPTLRQFSTYLEQEMNGFKSGNGRAELPILPVFVPDKYEIQEIAPSNVVSTEVILEYLTNSLADALYLSVPDINPHLKFIDMGLDSILGVEWIQAINRKFSLSLPATQIYAYPTLQDFTGYIEELLDSQTKKVQADCEPTSQLSMDELFEQVYSGNLARDKAEQHLESLRSSGTLK</sequence>
<evidence type="ECO:0000256" key="1">
    <source>
        <dbReference type="ARBA" id="ARBA00004496"/>
    </source>
</evidence>
<dbReference type="SMART" id="SM00825">
    <property type="entry name" value="PKS_KS"/>
    <property type="match status" value="1"/>
</dbReference>
<evidence type="ECO:0000256" key="2">
    <source>
        <dbReference type="ARBA" id="ARBA00004792"/>
    </source>
</evidence>
<keyword evidence="4" id="KW-0963">Cytoplasm</keyword>
<dbReference type="PROSITE" id="PS00012">
    <property type="entry name" value="PHOSPHOPANTETHEINE"/>
    <property type="match status" value="1"/>
</dbReference>
<name>A0ABS4JGE8_9BACL</name>
<evidence type="ECO:0000256" key="5">
    <source>
        <dbReference type="ARBA" id="ARBA00022553"/>
    </source>
</evidence>
<dbReference type="InterPro" id="IPR009081">
    <property type="entry name" value="PP-bd_ACP"/>
</dbReference>
<dbReference type="Gene3D" id="1.10.1200.10">
    <property type="entry name" value="ACP-like"/>
    <property type="match status" value="3"/>
</dbReference>
<dbReference type="SUPFAM" id="SSF47336">
    <property type="entry name" value="ACP-like"/>
    <property type="match status" value="3"/>
</dbReference>
<evidence type="ECO:0000256" key="3">
    <source>
        <dbReference type="ARBA" id="ARBA00022450"/>
    </source>
</evidence>
<dbReference type="SMART" id="SM00823">
    <property type="entry name" value="PKS_PP"/>
    <property type="match status" value="3"/>
</dbReference>
<dbReference type="Gene3D" id="1.10.1240.100">
    <property type="match status" value="1"/>
</dbReference>
<evidence type="ECO:0000256" key="4">
    <source>
        <dbReference type="ARBA" id="ARBA00022490"/>
    </source>
</evidence>
<feature type="domain" description="Ketosynthase family 3 (KS3)" evidence="10">
    <location>
        <begin position="841"/>
        <end position="1267"/>
    </location>
</feature>
<dbReference type="InterPro" id="IPR056395">
    <property type="entry name" value="WH_AprA"/>
</dbReference>
<dbReference type="EMBL" id="JAGGLD010000001">
    <property type="protein sequence ID" value="MBP2000176.1"/>
    <property type="molecule type" value="Genomic_DNA"/>
</dbReference>
<dbReference type="PROSITE" id="PS00606">
    <property type="entry name" value="KS3_1"/>
    <property type="match status" value="1"/>
</dbReference>